<feature type="chain" id="PRO_5001520380" evidence="1">
    <location>
        <begin position="21"/>
        <end position="129"/>
    </location>
</feature>
<organism evidence="2">
    <name type="scientific">Amblyomma triste</name>
    <name type="common">Neotropical tick</name>
    <dbReference type="NCBI Taxonomy" id="251400"/>
    <lineage>
        <taxon>Eukaryota</taxon>
        <taxon>Metazoa</taxon>
        <taxon>Ecdysozoa</taxon>
        <taxon>Arthropoda</taxon>
        <taxon>Chelicerata</taxon>
        <taxon>Arachnida</taxon>
        <taxon>Acari</taxon>
        <taxon>Parasitiformes</taxon>
        <taxon>Ixodida</taxon>
        <taxon>Ixodoidea</taxon>
        <taxon>Ixodidae</taxon>
        <taxon>Amblyomminae</taxon>
        <taxon>Amblyomma</taxon>
    </lineage>
</organism>
<sequence>MICAAYIAGFLLLLAVSVEIENKYCNGDKYSHKPGLKYTQKMHTKCKTKNLLHAELAVAGSKCGESSTSSLPLHQGMFSVALAKFMPSRLSLLSREKKPSRGACLNPSGPLPPGFKLPILRNLRLPRGR</sequence>
<accession>A0A023G0U7</accession>
<evidence type="ECO:0000313" key="2">
    <source>
        <dbReference type="EMBL" id="JAC27801.1"/>
    </source>
</evidence>
<dbReference type="EMBL" id="GBBM01007617">
    <property type="protein sequence ID" value="JAC27801.1"/>
    <property type="molecule type" value="mRNA"/>
</dbReference>
<name>A0A023G0U7_AMBTT</name>
<dbReference type="AlphaFoldDB" id="A0A023G0U7"/>
<proteinExistence type="evidence at transcript level"/>
<evidence type="ECO:0000256" key="1">
    <source>
        <dbReference type="SAM" id="SignalP"/>
    </source>
</evidence>
<keyword evidence="1" id="KW-0732">Signal</keyword>
<feature type="signal peptide" evidence="1">
    <location>
        <begin position="1"/>
        <end position="20"/>
    </location>
</feature>
<reference evidence="2" key="1">
    <citation type="submission" date="2014-03" db="EMBL/GenBank/DDBJ databases">
        <title>The sialotranscriptome of Amblyomma triste, Amblyomma parvum and Amblyomma cajennense ticks, uncovered by 454-based RNA-seq.</title>
        <authorList>
            <person name="Garcia G.R."/>
            <person name="Gardinassi L.G."/>
            <person name="Ribeiro J.M."/>
            <person name="Anatriello E."/>
            <person name="Ferreira B.R."/>
            <person name="Moreira H.N."/>
            <person name="Mafra C."/>
            <person name="Olegario M.M."/>
            <person name="Szabo P.J."/>
            <person name="Miranda-Santos I.K."/>
            <person name="Maruyama S.R."/>
        </authorList>
    </citation>
    <scope>NUCLEOTIDE SEQUENCE</scope>
    <source>
        <strain evidence="2">Mato Grasso do Sul</strain>
        <tissue evidence="2">Salivary glands</tissue>
    </source>
</reference>
<protein>
    <submittedName>
        <fullName evidence="2">Putative secreted protein</fullName>
    </submittedName>
</protein>